<gene>
    <name evidence="2" type="ORF">ACFQ5X_10785</name>
</gene>
<dbReference type="PANTHER" id="PTHR35010:SF2">
    <property type="entry name" value="BLL4672 PROTEIN"/>
    <property type="match status" value="1"/>
</dbReference>
<dbReference type="InterPro" id="IPR010982">
    <property type="entry name" value="Lambda_DNA-bd_dom_sf"/>
</dbReference>
<dbReference type="InterPro" id="IPR041413">
    <property type="entry name" value="MLTR_LBD"/>
</dbReference>
<accession>A0ABW3XDP1</accession>
<dbReference type="Pfam" id="PF13560">
    <property type="entry name" value="HTH_31"/>
    <property type="match status" value="1"/>
</dbReference>
<evidence type="ECO:0000313" key="2">
    <source>
        <dbReference type="EMBL" id="MFD1306328.1"/>
    </source>
</evidence>
<keyword evidence="3" id="KW-1185">Reference proteome</keyword>
<name>A0ABW3XDP1_9ACTN</name>
<sequence length="299" mass="32993">MNQIVELGEFLRSCRARLDPADAGMPATTRRRVPGLRREELAQVAGVSVDYYTRLEQGRSRTASPEILESLATALRLDDTERAHLFDLARRRPVQPRRSASSPAERVSPAVHRLLTTLDAAYCPAFVLGRRTDVVASNPLSRALIADFDAMPASERNQARFVFLAPAARELYADWETVAADTAAMLRLDAGRHPDDSRLGVLVGELAVRSEHFRAYWAERRVHERTEGTKGYHHPVVGDLAVTYQALALPGDSDQTLFIYSTEPGSSSETALRFLATWSTEPLTDGPRTATPNEPDTAA</sequence>
<dbReference type="Gene3D" id="1.10.260.40">
    <property type="entry name" value="lambda repressor-like DNA-binding domains"/>
    <property type="match status" value="1"/>
</dbReference>
<protein>
    <submittedName>
        <fullName evidence="2">Helix-turn-helix transcriptional regulator</fullName>
    </submittedName>
</protein>
<dbReference type="RefSeq" id="WP_329525257.1">
    <property type="nucleotide sequence ID" value="NZ_JBHSKH010000091.1"/>
</dbReference>
<dbReference type="SUPFAM" id="SSF47413">
    <property type="entry name" value="lambda repressor-like DNA-binding domains"/>
    <property type="match status" value="1"/>
</dbReference>
<dbReference type="CDD" id="cd00093">
    <property type="entry name" value="HTH_XRE"/>
    <property type="match status" value="1"/>
</dbReference>
<reference evidence="3" key="1">
    <citation type="journal article" date="2019" name="Int. J. Syst. Evol. Microbiol.">
        <title>The Global Catalogue of Microorganisms (GCM) 10K type strain sequencing project: providing services to taxonomists for standard genome sequencing and annotation.</title>
        <authorList>
            <consortium name="The Broad Institute Genomics Platform"/>
            <consortium name="The Broad Institute Genome Sequencing Center for Infectious Disease"/>
            <person name="Wu L."/>
            <person name="Ma J."/>
        </authorList>
    </citation>
    <scope>NUCLEOTIDE SEQUENCE [LARGE SCALE GENOMIC DNA]</scope>
    <source>
        <strain evidence="3">CGMCC 4.7020</strain>
    </source>
</reference>
<dbReference type="SMART" id="SM00530">
    <property type="entry name" value="HTH_XRE"/>
    <property type="match status" value="1"/>
</dbReference>
<dbReference type="InterPro" id="IPR001387">
    <property type="entry name" value="Cro/C1-type_HTH"/>
</dbReference>
<dbReference type="PANTHER" id="PTHR35010">
    <property type="entry name" value="BLL4672 PROTEIN-RELATED"/>
    <property type="match status" value="1"/>
</dbReference>
<dbReference type="EMBL" id="JBHTMM010000010">
    <property type="protein sequence ID" value="MFD1306328.1"/>
    <property type="molecule type" value="Genomic_DNA"/>
</dbReference>
<organism evidence="2 3">
    <name type="scientific">Streptomyces kaempferi</name>
    <dbReference type="NCBI Taxonomy" id="333725"/>
    <lineage>
        <taxon>Bacteria</taxon>
        <taxon>Bacillati</taxon>
        <taxon>Actinomycetota</taxon>
        <taxon>Actinomycetes</taxon>
        <taxon>Kitasatosporales</taxon>
        <taxon>Streptomycetaceae</taxon>
        <taxon>Streptomyces</taxon>
    </lineage>
</organism>
<comment type="caution">
    <text evidence="2">The sequence shown here is derived from an EMBL/GenBank/DDBJ whole genome shotgun (WGS) entry which is preliminary data.</text>
</comment>
<feature type="domain" description="HTH cro/C1-type" evidence="1">
    <location>
        <begin position="35"/>
        <end position="82"/>
    </location>
</feature>
<dbReference type="Pfam" id="PF17765">
    <property type="entry name" value="MLTR_LBD"/>
    <property type="match status" value="1"/>
</dbReference>
<dbReference type="PROSITE" id="PS50943">
    <property type="entry name" value="HTH_CROC1"/>
    <property type="match status" value="1"/>
</dbReference>
<proteinExistence type="predicted"/>
<evidence type="ECO:0000313" key="3">
    <source>
        <dbReference type="Proteomes" id="UP001597058"/>
    </source>
</evidence>
<dbReference type="Gene3D" id="3.30.450.180">
    <property type="match status" value="1"/>
</dbReference>
<evidence type="ECO:0000259" key="1">
    <source>
        <dbReference type="PROSITE" id="PS50943"/>
    </source>
</evidence>
<dbReference type="Proteomes" id="UP001597058">
    <property type="component" value="Unassembled WGS sequence"/>
</dbReference>